<proteinExistence type="predicted"/>
<evidence type="ECO:0000256" key="2">
    <source>
        <dbReference type="SAM" id="SignalP"/>
    </source>
</evidence>
<feature type="compositionally biased region" description="Polar residues" evidence="1">
    <location>
        <begin position="58"/>
        <end position="67"/>
    </location>
</feature>
<name>A0ABM8D9H3_9GAMM</name>
<feature type="region of interest" description="Disordered" evidence="1">
    <location>
        <begin position="23"/>
        <end position="94"/>
    </location>
</feature>
<keyword evidence="2" id="KW-0732">Signal</keyword>
<gene>
    <name evidence="3" type="ORF">LA521A_04010</name>
</gene>
<evidence type="ECO:0000313" key="4">
    <source>
        <dbReference type="Proteomes" id="UP001317822"/>
    </source>
</evidence>
<protein>
    <recommendedName>
        <fullName evidence="5">Secreted protein</fullName>
    </recommendedName>
</protein>
<evidence type="ECO:0008006" key="5">
    <source>
        <dbReference type="Google" id="ProtNLM"/>
    </source>
</evidence>
<feature type="chain" id="PRO_5046613998" description="Secreted protein" evidence="2">
    <location>
        <begin position="21"/>
        <end position="94"/>
    </location>
</feature>
<organism evidence="3 4">
    <name type="scientific">Lysobacter auxotrophicus</name>
    <dbReference type="NCBI Taxonomy" id="2992573"/>
    <lineage>
        <taxon>Bacteria</taxon>
        <taxon>Pseudomonadati</taxon>
        <taxon>Pseudomonadota</taxon>
        <taxon>Gammaproteobacteria</taxon>
        <taxon>Lysobacterales</taxon>
        <taxon>Lysobacteraceae</taxon>
        <taxon>Lysobacter</taxon>
    </lineage>
</organism>
<keyword evidence="4" id="KW-1185">Reference proteome</keyword>
<dbReference type="RefSeq" id="WP_281780722.1">
    <property type="nucleotide sequence ID" value="NZ_AP027041.1"/>
</dbReference>
<accession>A0ABM8D9H3</accession>
<feature type="signal peptide" evidence="2">
    <location>
        <begin position="1"/>
        <end position="20"/>
    </location>
</feature>
<reference evidence="3 4" key="1">
    <citation type="journal article" date="2023" name="Int. J. Syst. Evol. Microbiol.">
        <title>Physiological and genomic analyses of cobalamin (vitamin B12)-auxotrophy of Lysobacter auxotrophicus sp. nov., a methionine-auxotrophic chitinolytic bacterium isolated from chitin-treated soil.</title>
        <authorList>
            <person name="Saito A."/>
            <person name="Dohra H."/>
            <person name="Hamada M."/>
            <person name="Moriuchi R."/>
            <person name="Kotsuchibashi Y."/>
            <person name="Mori K."/>
        </authorList>
    </citation>
    <scope>NUCLEOTIDE SEQUENCE [LARGE SCALE GENOMIC DNA]</scope>
    <source>
        <strain evidence="3 4">5-21a</strain>
    </source>
</reference>
<evidence type="ECO:0000256" key="1">
    <source>
        <dbReference type="SAM" id="MobiDB-lite"/>
    </source>
</evidence>
<evidence type="ECO:0000313" key="3">
    <source>
        <dbReference type="EMBL" id="BDU15200.1"/>
    </source>
</evidence>
<sequence>MKRTMSRMHVLLFLLGVAMAMPGCDRRETDGNSTTPPTAGDASEPVQSEQPTAPAPEASSNDSTAPGASNPPPETTPPQDSAPEAPEQDDSSRR</sequence>
<dbReference type="Proteomes" id="UP001317822">
    <property type="component" value="Chromosome"/>
</dbReference>
<dbReference type="EMBL" id="AP027041">
    <property type="protein sequence ID" value="BDU15200.1"/>
    <property type="molecule type" value="Genomic_DNA"/>
</dbReference>